<evidence type="ECO:0000256" key="6">
    <source>
        <dbReference type="ARBA" id="ARBA00022737"/>
    </source>
</evidence>
<dbReference type="GO" id="GO:0005886">
    <property type="term" value="C:plasma membrane"/>
    <property type="evidence" value="ECO:0007669"/>
    <property type="project" value="UniProtKB-SubCell"/>
</dbReference>
<keyword evidence="11 16" id="KW-0675">Receptor</keyword>
<keyword evidence="4 13" id="KW-0812">Transmembrane</keyword>
<feature type="transmembrane region" description="Helical" evidence="13">
    <location>
        <begin position="252"/>
        <end position="275"/>
    </location>
</feature>
<keyword evidence="10 13" id="KW-0472">Membrane</keyword>
<keyword evidence="5 14" id="KW-0732">Signal</keyword>
<keyword evidence="9 13" id="KW-1133">Transmembrane helix</keyword>
<dbReference type="Proteomes" id="UP000236161">
    <property type="component" value="Unassembled WGS sequence"/>
</dbReference>
<dbReference type="Gene3D" id="3.80.10.10">
    <property type="entry name" value="Ribonuclease Inhibitor"/>
    <property type="match status" value="2"/>
</dbReference>
<proteinExistence type="predicted"/>
<evidence type="ECO:0000256" key="10">
    <source>
        <dbReference type="ARBA" id="ARBA00023136"/>
    </source>
</evidence>
<dbReference type="PANTHER" id="PTHR48010">
    <property type="entry name" value="OS05G0588300 PROTEIN"/>
    <property type="match status" value="1"/>
</dbReference>
<comment type="subcellular location">
    <subcellularLocation>
        <location evidence="1">Cell membrane</location>
        <topology evidence="1">Single-pass membrane protein</topology>
    </subcellularLocation>
</comment>
<evidence type="ECO:0000256" key="4">
    <source>
        <dbReference type="ARBA" id="ARBA00022692"/>
    </source>
</evidence>
<dbReference type="InterPro" id="IPR050994">
    <property type="entry name" value="At_inactive_RLKs"/>
</dbReference>
<feature type="domain" description="Protein kinase" evidence="15">
    <location>
        <begin position="351"/>
        <end position="620"/>
    </location>
</feature>
<evidence type="ECO:0000313" key="16">
    <source>
        <dbReference type="EMBL" id="PKA61311.1"/>
    </source>
</evidence>
<dbReference type="Pfam" id="PF08263">
    <property type="entry name" value="LRRNT_2"/>
    <property type="match status" value="1"/>
</dbReference>
<dbReference type="EMBL" id="KZ451932">
    <property type="protein sequence ID" value="PKA61311.1"/>
    <property type="molecule type" value="Genomic_DNA"/>
</dbReference>
<evidence type="ECO:0000256" key="3">
    <source>
        <dbReference type="ARBA" id="ARBA00022614"/>
    </source>
</evidence>
<feature type="chain" id="PRO_5014177695" evidence="14">
    <location>
        <begin position="27"/>
        <end position="640"/>
    </location>
</feature>
<keyword evidence="17" id="KW-1185">Reference proteome</keyword>
<dbReference type="PROSITE" id="PS00107">
    <property type="entry name" value="PROTEIN_KINASE_ATP"/>
    <property type="match status" value="1"/>
</dbReference>
<reference evidence="16 17" key="1">
    <citation type="journal article" date="2017" name="Nature">
        <title>The Apostasia genome and the evolution of orchids.</title>
        <authorList>
            <person name="Zhang G.Q."/>
            <person name="Liu K.W."/>
            <person name="Li Z."/>
            <person name="Lohaus R."/>
            <person name="Hsiao Y.Y."/>
            <person name="Niu S.C."/>
            <person name="Wang J.Y."/>
            <person name="Lin Y.C."/>
            <person name="Xu Q."/>
            <person name="Chen L.J."/>
            <person name="Yoshida K."/>
            <person name="Fujiwara S."/>
            <person name="Wang Z.W."/>
            <person name="Zhang Y.Q."/>
            <person name="Mitsuda N."/>
            <person name="Wang M."/>
            <person name="Liu G.H."/>
            <person name="Pecoraro L."/>
            <person name="Huang H.X."/>
            <person name="Xiao X.J."/>
            <person name="Lin M."/>
            <person name="Wu X.Y."/>
            <person name="Wu W.L."/>
            <person name="Chen Y.Y."/>
            <person name="Chang S.B."/>
            <person name="Sakamoto S."/>
            <person name="Ohme-Takagi M."/>
            <person name="Yagi M."/>
            <person name="Zeng S.J."/>
            <person name="Shen C.Y."/>
            <person name="Yeh C.M."/>
            <person name="Luo Y.B."/>
            <person name="Tsai W.C."/>
            <person name="Van de Peer Y."/>
            <person name="Liu Z.J."/>
        </authorList>
    </citation>
    <scope>NUCLEOTIDE SEQUENCE [LARGE SCALE GENOMIC DNA]</scope>
    <source>
        <strain evidence="17">cv. Shenzhen</strain>
        <tissue evidence="16">Stem</tissue>
    </source>
</reference>
<dbReference type="FunFam" id="3.80.10.10:FF:000234">
    <property type="entry name" value="Probable inactive receptor kinase RLK902"/>
    <property type="match status" value="1"/>
</dbReference>
<evidence type="ECO:0000256" key="2">
    <source>
        <dbReference type="ARBA" id="ARBA00022553"/>
    </source>
</evidence>
<accession>A0A2I0B0I8</accession>
<keyword evidence="16" id="KW-0808">Transferase</keyword>
<evidence type="ECO:0000313" key="17">
    <source>
        <dbReference type="Proteomes" id="UP000236161"/>
    </source>
</evidence>
<dbReference type="InterPro" id="IPR017441">
    <property type="entry name" value="Protein_kinase_ATP_BS"/>
</dbReference>
<feature type="binding site" evidence="12">
    <location>
        <position position="379"/>
    </location>
    <ligand>
        <name>ATP</name>
        <dbReference type="ChEBI" id="CHEBI:30616"/>
    </ligand>
</feature>
<keyword evidence="16" id="KW-0418">Kinase</keyword>
<protein>
    <submittedName>
        <fullName evidence="16">Putative inactive receptor kinase</fullName>
    </submittedName>
</protein>
<dbReference type="GO" id="GO:0005524">
    <property type="term" value="F:ATP binding"/>
    <property type="evidence" value="ECO:0007669"/>
    <property type="project" value="UniProtKB-UniRule"/>
</dbReference>
<evidence type="ECO:0000259" key="15">
    <source>
        <dbReference type="PROSITE" id="PS50011"/>
    </source>
</evidence>
<organism evidence="16 17">
    <name type="scientific">Apostasia shenzhenica</name>
    <dbReference type="NCBI Taxonomy" id="1088818"/>
    <lineage>
        <taxon>Eukaryota</taxon>
        <taxon>Viridiplantae</taxon>
        <taxon>Streptophyta</taxon>
        <taxon>Embryophyta</taxon>
        <taxon>Tracheophyta</taxon>
        <taxon>Spermatophyta</taxon>
        <taxon>Magnoliopsida</taxon>
        <taxon>Liliopsida</taxon>
        <taxon>Asparagales</taxon>
        <taxon>Orchidaceae</taxon>
        <taxon>Apostasioideae</taxon>
        <taxon>Apostasia</taxon>
    </lineage>
</organism>
<dbReference type="InterPro" id="IPR032675">
    <property type="entry name" value="LRR_dom_sf"/>
</dbReference>
<dbReference type="GO" id="GO:0004672">
    <property type="term" value="F:protein kinase activity"/>
    <property type="evidence" value="ECO:0007669"/>
    <property type="project" value="InterPro"/>
</dbReference>
<keyword evidence="6" id="KW-0677">Repeat</keyword>
<keyword evidence="7 12" id="KW-0547">Nucleotide-binding</keyword>
<dbReference type="InterPro" id="IPR001611">
    <property type="entry name" value="Leu-rich_rpt"/>
</dbReference>
<keyword evidence="2" id="KW-0597">Phosphoprotein</keyword>
<dbReference type="Pfam" id="PF07714">
    <property type="entry name" value="PK_Tyr_Ser-Thr"/>
    <property type="match status" value="1"/>
</dbReference>
<dbReference type="InterPro" id="IPR011009">
    <property type="entry name" value="Kinase-like_dom_sf"/>
</dbReference>
<evidence type="ECO:0000256" key="7">
    <source>
        <dbReference type="ARBA" id="ARBA00022741"/>
    </source>
</evidence>
<dbReference type="SUPFAM" id="SSF52058">
    <property type="entry name" value="L domain-like"/>
    <property type="match status" value="1"/>
</dbReference>
<keyword evidence="8 12" id="KW-0067">ATP-binding</keyword>
<dbReference type="FunFam" id="1.10.510.10:FF:000585">
    <property type="entry name" value="Probable inactive receptor kinase At1g48480"/>
    <property type="match status" value="1"/>
</dbReference>
<dbReference type="InterPro" id="IPR013210">
    <property type="entry name" value="LRR_N_plant-typ"/>
</dbReference>
<evidence type="ECO:0000256" key="8">
    <source>
        <dbReference type="ARBA" id="ARBA00022840"/>
    </source>
</evidence>
<sequence length="640" mass="68546">MSRRHRRMDSLFALLFFVASLSTAAADLAGDGIALMAFRSAVGKSALSWNASVSPCQWPGVGCERNRVVSLRLPGTGLIGQIPVGTLGNLSDVHTLSLRLNALSGSLPTDLARCTQLRNLYLQGNRFSGEVPAFLPSLSCLVRLDLADNNFSGSIPPALNNLTRIGTLYLQNNQITGEIPELDLPNLVQFNVSFNRLNGSIPVKLRGMPADSFVGMPLCGGPLGPCPGEAAPPAGNGGSSPSGGGSKLSGGAIAGIAISAVALFLIIVTIVFLFCRQKTDAMATKSMDTGAAKPPEVEVALTDKRVVDGVGAKGAAVAAAPTVSPAGTGSKKQLVFLRNAPRVYDLEDLLRASAEVLGKGTFGTAYKAVLETGLVVAVKRLRDVNMPEKEFKEKIDDIGMMDHPNLVPLQSYYHSNDEKLLVYDYMPLGSLSSLLHGNRGSGRTPLSWETRTSIAMAAARGIEYIHSTSRTASHGNIKSSNILLADTFDARVSDHGLAHLVGASATSNRIAGYRAPEVTDTRRISQKADVYSFGVVLLELLTGKAPAQALLNEDGVDLPRWVQSVVREEWTSEVFDLELLRYQSVEDEMVQMLQLGVNCTAQYPDRRPAMSVVVSTIEEIQRSSIAARRKDQQQVFDDDR</sequence>
<dbReference type="CDD" id="cd14066">
    <property type="entry name" value="STKc_IRAK"/>
    <property type="match status" value="1"/>
</dbReference>
<dbReference type="SUPFAM" id="SSF56112">
    <property type="entry name" value="Protein kinase-like (PK-like)"/>
    <property type="match status" value="1"/>
</dbReference>
<evidence type="ECO:0000256" key="13">
    <source>
        <dbReference type="SAM" id="Phobius"/>
    </source>
</evidence>
<dbReference type="Gene3D" id="3.30.200.20">
    <property type="entry name" value="Phosphorylase Kinase, domain 1"/>
    <property type="match status" value="1"/>
</dbReference>
<dbReference type="CDD" id="cd12087">
    <property type="entry name" value="TM_EGFR-like"/>
    <property type="match status" value="1"/>
</dbReference>
<gene>
    <name evidence="16" type="primary">RKL1</name>
    <name evidence="16" type="ORF">AXF42_Ash006208</name>
</gene>
<dbReference type="FunFam" id="3.30.200.20:FF:000307">
    <property type="entry name" value="pollen receptor-like kinase 1"/>
    <property type="match status" value="1"/>
</dbReference>
<dbReference type="InterPro" id="IPR000719">
    <property type="entry name" value="Prot_kinase_dom"/>
</dbReference>
<dbReference type="STRING" id="1088818.A0A2I0B0I8"/>
<evidence type="ECO:0000256" key="14">
    <source>
        <dbReference type="SAM" id="SignalP"/>
    </source>
</evidence>
<evidence type="ECO:0000256" key="5">
    <source>
        <dbReference type="ARBA" id="ARBA00022729"/>
    </source>
</evidence>
<evidence type="ECO:0000256" key="1">
    <source>
        <dbReference type="ARBA" id="ARBA00004162"/>
    </source>
</evidence>
<evidence type="ECO:0000256" key="12">
    <source>
        <dbReference type="PROSITE-ProRule" id="PRU10141"/>
    </source>
</evidence>
<evidence type="ECO:0000256" key="9">
    <source>
        <dbReference type="ARBA" id="ARBA00022989"/>
    </source>
</evidence>
<dbReference type="InterPro" id="IPR001245">
    <property type="entry name" value="Ser-Thr/Tyr_kinase_cat_dom"/>
</dbReference>
<keyword evidence="3" id="KW-0433">Leucine-rich repeat</keyword>
<feature type="signal peptide" evidence="14">
    <location>
        <begin position="1"/>
        <end position="26"/>
    </location>
</feature>
<name>A0A2I0B0I8_9ASPA</name>
<dbReference type="PANTHER" id="PTHR48010:SF76">
    <property type="entry name" value="INACTIVE RECEPTOR KINASE RLK902-RELATED"/>
    <property type="match status" value="1"/>
</dbReference>
<dbReference type="Gene3D" id="1.10.510.10">
    <property type="entry name" value="Transferase(Phosphotransferase) domain 1"/>
    <property type="match status" value="1"/>
</dbReference>
<dbReference type="AlphaFoldDB" id="A0A2I0B0I8"/>
<dbReference type="Pfam" id="PF00560">
    <property type="entry name" value="LRR_1"/>
    <property type="match status" value="2"/>
</dbReference>
<dbReference type="OrthoDB" id="652551at2759"/>
<dbReference type="PROSITE" id="PS50011">
    <property type="entry name" value="PROTEIN_KINASE_DOM"/>
    <property type="match status" value="1"/>
</dbReference>
<evidence type="ECO:0000256" key="11">
    <source>
        <dbReference type="ARBA" id="ARBA00023170"/>
    </source>
</evidence>